<evidence type="ECO:0000256" key="1">
    <source>
        <dbReference type="ARBA" id="ARBA00004167"/>
    </source>
</evidence>
<keyword evidence="8" id="KW-0862">Zinc</keyword>
<dbReference type="AlphaFoldDB" id="A0A9P1EA01"/>
<evidence type="ECO:0000256" key="10">
    <source>
        <dbReference type="ARBA" id="ARBA00023136"/>
    </source>
</evidence>
<dbReference type="GO" id="GO:0008270">
    <property type="term" value="F:zinc ion binding"/>
    <property type="evidence" value="ECO:0007669"/>
    <property type="project" value="UniProtKB-KW"/>
</dbReference>
<evidence type="ECO:0000256" key="13">
    <source>
        <dbReference type="SAM" id="Phobius"/>
    </source>
</evidence>
<dbReference type="EMBL" id="CAMAPE010000020">
    <property type="protein sequence ID" value="CAH9089099.1"/>
    <property type="molecule type" value="Genomic_DNA"/>
</dbReference>
<dbReference type="InterPro" id="IPR001841">
    <property type="entry name" value="Znf_RING"/>
</dbReference>
<keyword evidence="7" id="KW-0833">Ubl conjugation pathway</keyword>
<dbReference type="PANTHER" id="PTHR45768">
    <property type="entry name" value="E3 UBIQUITIN-PROTEIN LIGASE RNF13-LIKE"/>
    <property type="match status" value="1"/>
</dbReference>
<reference evidence="15" key="1">
    <citation type="submission" date="2022-07" db="EMBL/GenBank/DDBJ databases">
        <authorList>
            <person name="Macas J."/>
            <person name="Novak P."/>
            <person name="Neumann P."/>
        </authorList>
    </citation>
    <scope>NUCLEOTIDE SEQUENCE</scope>
</reference>
<dbReference type="PROSITE" id="PS50089">
    <property type="entry name" value="ZF_RING_2"/>
    <property type="match status" value="1"/>
</dbReference>
<dbReference type="OrthoDB" id="8062037at2759"/>
<keyword evidence="16" id="KW-1185">Reference proteome</keyword>
<dbReference type="Pfam" id="PF13639">
    <property type="entry name" value="zf-RING_2"/>
    <property type="match status" value="1"/>
</dbReference>
<keyword evidence="3" id="KW-0808">Transferase</keyword>
<organism evidence="15 16">
    <name type="scientific">Cuscuta europaea</name>
    <name type="common">European dodder</name>
    <dbReference type="NCBI Taxonomy" id="41803"/>
    <lineage>
        <taxon>Eukaryota</taxon>
        <taxon>Viridiplantae</taxon>
        <taxon>Streptophyta</taxon>
        <taxon>Embryophyta</taxon>
        <taxon>Tracheophyta</taxon>
        <taxon>Spermatophyta</taxon>
        <taxon>Magnoliopsida</taxon>
        <taxon>eudicotyledons</taxon>
        <taxon>Gunneridae</taxon>
        <taxon>Pentapetalae</taxon>
        <taxon>asterids</taxon>
        <taxon>lamiids</taxon>
        <taxon>Solanales</taxon>
        <taxon>Convolvulaceae</taxon>
        <taxon>Cuscuteae</taxon>
        <taxon>Cuscuta</taxon>
        <taxon>Cuscuta subgen. Cuscuta</taxon>
    </lineage>
</organism>
<dbReference type="PANTHER" id="PTHR45768:SF34">
    <property type="entry name" value="RING-H2 FINGER PROTEIN ATL64"/>
    <property type="match status" value="1"/>
</dbReference>
<dbReference type="InterPro" id="IPR013083">
    <property type="entry name" value="Znf_RING/FYVE/PHD"/>
</dbReference>
<evidence type="ECO:0000256" key="11">
    <source>
        <dbReference type="ARBA" id="ARBA00024209"/>
    </source>
</evidence>
<evidence type="ECO:0000256" key="8">
    <source>
        <dbReference type="ARBA" id="ARBA00022833"/>
    </source>
</evidence>
<protein>
    <recommendedName>
        <fullName evidence="14">RING-type domain-containing protein</fullName>
    </recommendedName>
</protein>
<comment type="pathway">
    <text evidence="2">Protein modification; protein ubiquitination.</text>
</comment>
<dbReference type="Gene3D" id="3.30.40.10">
    <property type="entry name" value="Zinc/RING finger domain, C3HC4 (zinc finger)"/>
    <property type="match status" value="1"/>
</dbReference>
<dbReference type="GO" id="GO:0016740">
    <property type="term" value="F:transferase activity"/>
    <property type="evidence" value="ECO:0007669"/>
    <property type="project" value="UniProtKB-KW"/>
</dbReference>
<keyword evidence="10 13" id="KW-0472">Membrane</keyword>
<comment type="similarity">
    <text evidence="11">Belongs to the RING-type zinc finger family. ATL subfamily.</text>
</comment>
<keyword evidence="5" id="KW-0479">Metal-binding</keyword>
<evidence type="ECO:0000256" key="2">
    <source>
        <dbReference type="ARBA" id="ARBA00004906"/>
    </source>
</evidence>
<keyword evidence="4 13" id="KW-0812">Transmembrane</keyword>
<evidence type="ECO:0000256" key="12">
    <source>
        <dbReference type="PROSITE-ProRule" id="PRU00175"/>
    </source>
</evidence>
<evidence type="ECO:0000256" key="6">
    <source>
        <dbReference type="ARBA" id="ARBA00022771"/>
    </source>
</evidence>
<dbReference type="GO" id="GO:0016020">
    <property type="term" value="C:membrane"/>
    <property type="evidence" value="ECO:0007669"/>
    <property type="project" value="UniProtKB-SubCell"/>
</dbReference>
<dbReference type="SMART" id="SM00184">
    <property type="entry name" value="RING"/>
    <property type="match status" value="1"/>
</dbReference>
<evidence type="ECO:0000313" key="15">
    <source>
        <dbReference type="EMBL" id="CAH9089099.1"/>
    </source>
</evidence>
<evidence type="ECO:0000256" key="4">
    <source>
        <dbReference type="ARBA" id="ARBA00022692"/>
    </source>
</evidence>
<evidence type="ECO:0000256" key="3">
    <source>
        <dbReference type="ARBA" id="ARBA00022679"/>
    </source>
</evidence>
<keyword evidence="6 12" id="KW-0863">Zinc-finger</keyword>
<dbReference type="SUPFAM" id="SSF57850">
    <property type="entry name" value="RING/U-box"/>
    <property type="match status" value="1"/>
</dbReference>
<accession>A0A9P1EA01</accession>
<evidence type="ECO:0000313" key="16">
    <source>
        <dbReference type="Proteomes" id="UP001152484"/>
    </source>
</evidence>
<proteinExistence type="inferred from homology"/>
<gene>
    <name evidence="15" type="ORF">CEURO_LOCUS10723</name>
</gene>
<keyword evidence="9 13" id="KW-1133">Transmembrane helix</keyword>
<comment type="caution">
    <text evidence="15">The sequence shown here is derived from an EMBL/GenBank/DDBJ whole genome shotgun (WGS) entry which is preliminary data.</text>
</comment>
<evidence type="ECO:0000256" key="7">
    <source>
        <dbReference type="ARBA" id="ARBA00022786"/>
    </source>
</evidence>
<evidence type="ECO:0000259" key="14">
    <source>
        <dbReference type="PROSITE" id="PS50089"/>
    </source>
</evidence>
<evidence type="ECO:0000256" key="9">
    <source>
        <dbReference type="ARBA" id="ARBA00022989"/>
    </source>
</evidence>
<feature type="transmembrane region" description="Helical" evidence="13">
    <location>
        <begin position="24"/>
        <end position="46"/>
    </location>
</feature>
<sequence length="266" mass="29214">MAFDDGDDSSFFQRKTRTDLTSKIMITAIISLTAVVFIVTLLHLYARCILRRQERRHAALQRLLIAAAASRAAPSGEPPKIGGLQPYVIAQELPTTVFKKTEENETAEECSVCLTVLQDGETVRDLPHCGHTFHAECIDRWFCTQSSCPICRAEALPRCCARQLSPEPREAAVRVVDLAVNNGVFGNVEGTSVGAASELEPRSAKIVSTTEESNSSFRLSSFAKILGRERSSRRIQSIQCYAGEDGEQDLERQLFPPAVERGGTLA</sequence>
<comment type="subcellular location">
    <subcellularLocation>
        <location evidence="1">Membrane</location>
        <topology evidence="1">Single-pass membrane protein</topology>
    </subcellularLocation>
</comment>
<dbReference type="CDD" id="cd16461">
    <property type="entry name" value="RING-H2_EL5-like"/>
    <property type="match status" value="1"/>
</dbReference>
<dbReference type="Proteomes" id="UP001152484">
    <property type="component" value="Unassembled WGS sequence"/>
</dbReference>
<feature type="domain" description="RING-type" evidence="14">
    <location>
        <begin position="110"/>
        <end position="152"/>
    </location>
</feature>
<evidence type="ECO:0000256" key="5">
    <source>
        <dbReference type="ARBA" id="ARBA00022723"/>
    </source>
</evidence>
<name>A0A9P1EA01_CUSEU</name>